<evidence type="ECO:0000256" key="2">
    <source>
        <dbReference type="ARBA" id="ARBA00022833"/>
    </source>
</evidence>
<dbReference type="Proteomes" id="UP000785200">
    <property type="component" value="Unassembled WGS sequence"/>
</dbReference>
<protein>
    <submittedName>
        <fullName evidence="7">Nicotinate catabolism cluster-specific transcription factor</fullName>
    </submittedName>
</protein>
<gene>
    <name evidence="7" type="ORF">D0Z07_4594</name>
</gene>
<dbReference type="PANTHER" id="PTHR47660">
    <property type="entry name" value="TRANSCRIPTION FACTOR WITH C2H2 AND ZN(2)-CYS(6) DNA BINDING DOMAIN (EUROFUNG)-RELATED-RELATED"/>
    <property type="match status" value="1"/>
</dbReference>
<evidence type="ECO:0000259" key="6">
    <source>
        <dbReference type="Pfam" id="PF04082"/>
    </source>
</evidence>
<dbReference type="GO" id="GO:0003677">
    <property type="term" value="F:DNA binding"/>
    <property type="evidence" value="ECO:0007669"/>
    <property type="project" value="InterPro"/>
</dbReference>
<reference evidence="7" key="1">
    <citation type="submission" date="2019-07" db="EMBL/GenBank/DDBJ databases">
        <title>Hyphodiscus hymeniophilus genome sequencing and assembly.</title>
        <authorList>
            <person name="Kramer G."/>
            <person name="Nodwell J."/>
        </authorList>
    </citation>
    <scope>NUCLEOTIDE SEQUENCE</scope>
    <source>
        <strain evidence="7">ATCC 34498</strain>
    </source>
</reference>
<dbReference type="EMBL" id="VNKQ01000008">
    <property type="protein sequence ID" value="KAG0649311.1"/>
    <property type="molecule type" value="Genomic_DNA"/>
</dbReference>
<evidence type="ECO:0000256" key="5">
    <source>
        <dbReference type="ARBA" id="ARBA00023242"/>
    </source>
</evidence>
<dbReference type="Pfam" id="PF04082">
    <property type="entry name" value="Fungal_trans"/>
    <property type="match status" value="1"/>
</dbReference>
<evidence type="ECO:0000256" key="4">
    <source>
        <dbReference type="ARBA" id="ARBA00023163"/>
    </source>
</evidence>
<keyword evidence="8" id="KW-1185">Reference proteome</keyword>
<evidence type="ECO:0000256" key="3">
    <source>
        <dbReference type="ARBA" id="ARBA00023015"/>
    </source>
</evidence>
<dbReference type="InterPro" id="IPR007219">
    <property type="entry name" value="XnlR_reg_dom"/>
</dbReference>
<keyword evidence="5" id="KW-0539">Nucleus</keyword>
<keyword evidence="1" id="KW-0479">Metal-binding</keyword>
<evidence type="ECO:0000313" key="8">
    <source>
        <dbReference type="Proteomes" id="UP000785200"/>
    </source>
</evidence>
<dbReference type="AlphaFoldDB" id="A0A9P6VJJ2"/>
<dbReference type="GO" id="GO:0008270">
    <property type="term" value="F:zinc ion binding"/>
    <property type="evidence" value="ECO:0007669"/>
    <property type="project" value="InterPro"/>
</dbReference>
<keyword evidence="2" id="KW-0862">Zinc</keyword>
<sequence>MKIHNQELSNDFLGDHHSMIRLFDKGLDYTDICMPIFHRPTLSIASLAPLLFLSICSLGAHVSNEYGARETGQLIHSHVWQKTLIVDQLTKYRVLLEHVGFYALSRSAHEKADVFHAMLVTLARRSSLLAKGFDGGNGPRQPLGKRWEAWAEQWPIPYLFMMSIIQYTLCIHNCYHLVPLPCSPALWQAKTAIEWERQMEKTRHPSRASSLRSLKASVELLLQPRNDHTRQRRRGALQHFDGNALLLEILIHGLASAVLEHRFRGVDSGCAPGINKIKQVDFEEGLACWYSCFEHRSLEHNSTEMSRMALITYHFVAILMRDSLSDIQMAAGTAYSWGRVVTPQRAQEAFLPLISTNPVRKEAYHHALKIIILSLAEEQDGWEKSQPRTQPVAGRPIRPLHLTYNAFIAVLVLWSHALGLSRSQSTGNRQKQPESKVLVVHGGKLKSMEDALLSQNREGVVVSNDSDVLMDIMRRGFTQTEPDIQKVEAIRADVRRLMEMVRNRLTGSKWEICKLAELKMTFSMRTHMDPAQEARRVLEGLLDKNGFME</sequence>
<dbReference type="GO" id="GO:0006351">
    <property type="term" value="P:DNA-templated transcription"/>
    <property type="evidence" value="ECO:0007669"/>
    <property type="project" value="InterPro"/>
</dbReference>
<evidence type="ECO:0000313" key="7">
    <source>
        <dbReference type="EMBL" id="KAG0649311.1"/>
    </source>
</evidence>
<accession>A0A9P6VJJ2</accession>
<dbReference type="PANTHER" id="PTHR47660:SF2">
    <property type="entry name" value="TRANSCRIPTION FACTOR WITH C2H2 AND ZN(2)-CYS(6) DNA BINDING DOMAIN (EUROFUNG)"/>
    <property type="match status" value="1"/>
</dbReference>
<keyword evidence="4" id="KW-0804">Transcription</keyword>
<organism evidence="7 8">
    <name type="scientific">Hyphodiscus hymeniophilus</name>
    <dbReference type="NCBI Taxonomy" id="353542"/>
    <lineage>
        <taxon>Eukaryota</taxon>
        <taxon>Fungi</taxon>
        <taxon>Dikarya</taxon>
        <taxon>Ascomycota</taxon>
        <taxon>Pezizomycotina</taxon>
        <taxon>Leotiomycetes</taxon>
        <taxon>Helotiales</taxon>
        <taxon>Hyphodiscaceae</taxon>
        <taxon>Hyphodiscus</taxon>
    </lineage>
</organism>
<feature type="domain" description="Xylanolytic transcriptional activator regulatory" evidence="6">
    <location>
        <begin position="30"/>
        <end position="152"/>
    </location>
</feature>
<name>A0A9P6VJJ2_9HELO</name>
<keyword evidence="3" id="KW-0805">Transcription regulation</keyword>
<dbReference type="OrthoDB" id="1405595at2759"/>
<proteinExistence type="predicted"/>
<comment type="caution">
    <text evidence="7">The sequence shown here is derived from an EMBL/GenBank/DDBJ whole genome shotgun (WGS) entry which is preliminary data.</text>
</comment>
<evidence type="ECO:0000256" key="1">
    <source>
        <dbReference type="ARBA" id="ARBA00022723"/>
    </source>
</evidence>